<reference evidence="2" key="1">
    <citation type="submission" date="2014-09" db="EMBL/GenBank/DDBJ databases">
        <authorList>
            <person name="Magalhaes I.L.F."/>
            <person name="Oliveira U."/>
            <person name="Santos F.R."/>
            <person name="Vidigal T.H.D.A."/>
            <person name="Brescovit A.D."/>
            <person name="Santos A.J."/>
        </authorList>
    </citation>
    <scope>NUCLEOTIDE SEQUENCE</scope>
    <source>
        <tissue evidence="2">Shoot tissue taken approximately 20 cm above the soil surface</tissue>
    </source>
</reference>
<reference evidence="2" key="2">
    <citation type="journal article" date="2015" name="Data Brief">
        <title>Shoot transcriptome of the giant reed, Arundo donax.</title>
        <authorList>
            <person name="Barrero R.A."/>
            <person name="Guerrero F.D."/>
            <person name="Moolhuijzen P."/>
            <person name="Goolsby J.A."/>
            <person name="Tidwell J."/>
            <person name="Bellgard S.E."/>
            <person name="Bellgard M.I."/>
        </authorList>
    </citation>
    <scope>NUCLEOTIDE SEQUENCE</scope>
    <source>
        <tissue evidence="2">Shoot tissue taken approximately 20 cm above the soil surface</tissue>
    </source>
</reference>
<organism evidence="2">
    <name type="scientific">Arundo donax</name>
    <name type="common">Giant reed</name>
    <name type="synonym">Donax arundinaceus</name>
    <dbReference type="NCBI Taxonomy" id="35708"/>
    <lineage>
        <taxon>Eukaryota</taxon>
        <taxon>Viridiplantae</taxon>
        <taxon>Streptophyta</taxon>
        <taxon>Embryophyta</taxon>
        <taxon>Tracheophyta</taxon>
        <taxon>Spermatophyta</taxon>
        <taxon>Magnoliopsida</taxon>
        <taxon>Liliopsida</taxon>
        <taxon>Poales</taxon>
        <taxon>Poaceae</taxon>
        <taxon>PACMAD clade</taxon>
        <taxon>Arundinoideae</taxon>
        <taxon>Arundineae</taxon>
        <taxon>Arundo</taxon>
    </lineage>
</organism>
<sequence>MFLVMPHCASVTAGCACPWGGPCLLCRSCCAKLVRRARCANLRRSSPPLLNLWRSRWWSACRNQGTRGATCMPDLENVPPNGKRQSEERGGAVRRGMRPNYLEVAPPIPSWLLVQAHTADGHLVLQLVDDITTASLLPWW</sequence>
<proteinExistence type="predicted"/>
<name>A0A0A8XP12_ARUDO</name>
<accession>A0A0A8XP12</accession>
<dbReference type="EMBL" id="GBRH01282446">
    <property type="protein sequence ID" value="JAD15449.1"/>
    <property type="molecule type" value="Transcribed_RNA"/>
</dbReference>
<evidence type="ECO:0000313" key="2">
    <source>
        <dbReference type="EMBL" id="JAD15449.1"/>
    </source>
</evidence>
<dbReference type="AlphaFoldDB" id="A0A0A8XP12"/>
<protein>
    <recommendedName>
        <fullName evidence="3">Secreted protein</fullName>
    </recommendedName>
</protein>
<feature type="signal peptide" evidence="1">
    <location>
        <begin position="1"/>
        <end position="16"/>
    </location>
</feature>
<evidence type="ECO:0008006" key="3">
    <source>
        <dbReference type="Google" id="ProtNLM"/>
    </source>
</evidence>
<evidence type="ECO:0000256" key="1">
    <source>
        <dbReference type="SAM" id="SignalP"/>
    </source>
</evidence>
<keyword evidence="1" id="KW-0732">Signal</keyword>
<feature type="chain" id="PRO_5002043064" description="Secreted protein" evidence="1">
    <location>
        <begin position="17"/>
        <end position="140"/>
    </location>
</feature>